<gene>
    <name evidence="2" type="ORF">BJ992_001392</name>
</gene>
<name>A0A7X0IB72_9ACTN</name>
<protein>
    <submittedName>
        <fullName evidence="2">Uncharacterized protein</fullName>
    </submittedName>
</protein>
<dbReference type="Proteomes" id="UP000555564">
    <property type="component" value="Unassembled WGS sequence"/>
</dbReference>
<proteinExistence type="predicted"/>
<dbReference type="InterPro" id="IPR027417">
    <property type="entry name" value="P-loop_NTPase"/>
</dbReference>
<evidence type="ECO:0000313" key="3">
    <source>
        <dbReference type="Proteomes" id="UP000555564"/>
    </source>
</evidence>
<sequence length="271" mass="28103">MALIALAADKGAPGVTTAATALGAVWPRPVLLAECDPSGGDLVYRLPAVDGAVLNPGRGLLSLGATARRGLHPEQVYEHTQKLVGGLDVLTGLTHGEQAAGLTWLWGPLGRALAALPNADVLADCGRLGGTPQMADLIAEAELTLLFTRPSLDHVAHLRERLALVRGQLGVVVIADPRSYRASIDEVRRIVGASGTDVSFVAGLAYDPRGAELLRGQWGGRLDRSLLIRTARELAGRLAARVAPGRATSAAAASRPAPRARGGLSTESGRP</sequence>
<evidence type="ECO:0000313" key="2">
    <source>
        <dbReference type="EMBL" id="MBB6471961.1"/>
    </source>
</evidence>
<dbReference type="RefSeq" id="WP_246496546.1">
    <property type="nucleotide sequence ID" value="NZ_BAAALO010000050.1"/>
</dbReference>
<evidence type="ECO:0000256" key="1">
    <source>
        <dbReference type="SAM" id="MobiDB-lite"/>
    </source>
</evidence>
<feature type="region of interest" description="Disordered" evidence="1">
    <location>
        <begin position="245"/>
        <end position="271"/>
    </location>
</feature>
<comment type="caution">
    <text evidence="2">The sequence shown here is derived from an EMBL/GenBank/DDBJ whole genome shotgun (WGS) entry which is preliminary data.</text>
</comment>
<dbReference type="EMBL" id="JACHIU010000001">
    <property type="protein sequence ID" value="MBB6471961.1"/>
    <property type="molecule type" value="Genomic_DNA"/>
</dbReference>
<dbReference type="AlphaFoldDB" id="A0A7X0IB72"/>
<keyword evidence="3" id="KW-1185">Reference proteome</keyword>
<feature type="compositionally biased region" description="Low complexity" evidence="1">
    <location>
        <begin position="245"/>
        <end position="263"/>
    </location>
</feature>
<dbReference type="Gene3D" id="3.40.50.300">
    <property type="entry name" value="P-loop containing nucleotide triphosphate hydrolases"/>
    <property type="match status" value="1"/>
</dbReference>
<organism evidence="2 3">
    <name type="scientific">Sphaerisporangium rubeum</name>
    <dbReference type="NCBI Taxonomy" id="321317"/>
    <lineage>
        <taxon>Bacteria</taxon>
        <taxon>Bacillati</taxon>
        <taxon>Actinomycetota</taxon>
        <taxon>Actinomycetes</taxon>
        <taxon>Streptosporangiales</taxon>
        <taxon>Streptosporangiaceae</taxon>
        <taxon>Sphaerisporangium</taxon>
    </lineage>
</organism>
<reference evidence="2 3" key="1">
    <citation type="submission" date="2020-08" db="EMBL/GenBank/DDBJ databases">
        <title>Sequencing the genomes of 1000 actinobacteria strains.</title>
        <authorList>
            <person name="Klenk H.-P."/>
        </authorList>
    </citation>
    <scope>NUCLEOTIDE SEQUENCE [LARGE SCALE GENOMIC DNA]</scope>
    <source>
        <strain evidence="2 3">DSM 44936</strain>
    </source>
</reference>
<accession>A0A7X0IB72</accession>